<sequence>MQFLDKNGTEDGDELAFVSRAGRARAVYPSGDVYVGQFDADGRKQGMSTYYWAAGADEEVNVEDESTYKAKYEGEYLDGKRHGSGTMVFPDGSVYEGDWARDAREGEGLYTYPSGDMYAGHWKSNLKHGEGTYLYESNQDSHLRGTWKDGEVDAAEWVFNDGTIYRGDFSDSAPKGRGAYSYSNGNVQVGSFQPGNMPQVRPFSRKHATV</sequence>
<proteinExistence type="predicted"/>
<dbReference type="SMART" id="SM00698">
    <property type="entry name" value="MORN"/>
    <property type="match status" value="5"/>
</dbReference>
<dbReference type="PANTHER" id="PTHR43215:SF14">
    <property type="entry name" value="RADIAL SPOKE HEAD 1 HOMOLOG"/>
    <property type="match status" value="1"/>
</dbReference>
<organism evidence="3">
    <name type="scientific">uncultured organism MedDCM-OCT-S08-C288</name>
    <dbReference type="NCBI Taxonomy" id="743637"/>
    <lineage>
        <taxon>unclassified sequences</taxon>
        <taxon>environmental samples</taxon>
    </lineage>
</organism>
<dbReference type="InterPro" id="IPR003409">
    <property type="entry name" value="MORN"/>
</dbReference>
<dbReference type="SUPFAM" id="SSF82185">
    <property type="entry name" value="Histone H3 K4-specific methyltransferase SET7/9 N-terminal domain"/>
    <property type="match status" value="1"/>
</dbReference>
<dbReference type="PANTHER" id="PTHR43215">
    <property type="entry name" value="RADIAL SPOKE HEAD 1 HOMOLOG"/>
    <property type="match status" value="1"/>
</dbReference>
<accession>D6PJ92</accession>
<dbReference type="Gene3D" id="2.20.110.10">
    <property type="entry name" value="Histone H3 K4-specific methyltransferase SET7/9 N-terminal domain"/>
    <property type="match status" value="3"/>
</dbReference>
<dbReference type="AlphaFoldDB" id="D6PJ92"/>
<dbReference type="EMBL" id="GU943097">
    <property type="protein sequence ID" value="ADD95793.1"/>
    <property type="molecule type" value="Genomic_DNA"/>
</dbReference>
<feature type="region of interest" description="Disordered" evidence="2">
    <location>
        <begin position="191"/>
        <end position="210"/>
    </location>
</feature>
<evidence type="ECO:0000313" key="3">
    <source>
        <dbReference type="EMBL" id="ADD95793.1"/>
    </source>
</evidence>
<evidence type="ECO:0000256" key="2">
    <source>
        <dbReference type="SAM" id="MobiDB-lite"/>
    </source>
</evidence>
<evidence type="ECO:0000256" key="1">
    <source>
        <dbReference type="ARBA" id="ARBA00022737"/>
    </source>
</evidence>
<dbReference type="FunFam" id="2.20.110.10:FF:000002">
    <property type="entry name" value="Phosphatidylinositol 4-phosphate 5-kinase 8"/>
    <property type="match status" value="1"/>
</dbReference>
<keyword evidence="1" id="KW-0677">Repeat</keyword>
<reference evidence="3" key="1">
    <citation type="journal article" date="2010" name="ISME J.">
        <title>Metagenome of the Mediterranean deep chlorophyll maximum studied by direct and fosmid library 454 pyrosequencing.</title>
        <authorList>
            <person name="Ghai R."/>
            <person name="Martin-Cuadrado A.B."/>
            <person name="Molto A.G."/>
            <person name="Heredia I.G."/>
            <person name="Cabrera R."/>
            <person name="Martin J."/>
            <person name="Verdu M."/>
            <person name="Deschamps P."/>
            <person name="Moreira D."/>
            <person name="Lopez-Garcia P."/>
            <person name="Mira A."/>
            <person name="Rodriguez-Valera F."/>
        </authorList>
    </citation>
    <scope>NUCLEOTIDE SEQUENCE</scope>
</reference>
<name>D6PJ92_9ZZZZ</name>
<dbReference type="Pfam" id="PF02493">
    <property type="entry name" value="MORN"/>
    <property type="match status" value="4"/>
</dbReference>
<protein>
    <submittedName>
        <fullName evidence="3">Uncharacterized protein</fullName>
    </submittedName>
</protein>